<organism evidence="2 3">
    <name type="scientific">Sphingobium cloacae</name>
    <dbReference type="NCBI Taxonomy" id="120107"/>
    <lineage>
        <taxon>Bacteria</taxon>
        <taxon>Pseudomonadati</taxon>
        <taxon>Pseudomonadota</taxon>
        <taxon>Alphaproteobacteria</taxon>
        <taxon>Sphingomonadales</taxon>
        <taxon>Sphingomonadaceae</taxon>
        <taxon>Sphingobium</taxon>
    </lineage>
</organism>
<name>A0A1E1F1N4_9SPHN</name>
<evidence type="ECO:0000313" key="2">
    <source>
        <dbReference type="EMBL" id="BAV64433.1"/>
    </source>
</evidence>
<dbReference type="InterPro" id="IPR050259">
    <property type="entry name" value="SDR"/>
</dbReference>
<accession>A0A1E1F1N4</accession>
<dbReference type="Gene3D" id="3.40.50.720">
    <property type="entry name" value="NAD(P)-binding Rossmann-like Domain"/>
    <property type="match status" value="1"/>
</dbReference>
<evidence type="ECO:0000256" key="1">
    <source>
        <dbReference type="ARBA" id="ARBA00006484"/>
    </source>
</evidence>
<dbReference type="AlphaFoldDB" id="A0A1E1F1N4"/>
<proteinExistence type="inferred from homology"/>
<dbReference type="RefSeq" id="WP_231923381.1">
    <property type="nucleotide sequence ID" value="NZ_AP017655.1"/>
</dbReference>
<evidence type="ECO:0000313" key="3">
    <source>
        <dbReference type="Proteomes" id="UP000218272"/>
    </source>
</evidence>
<dbReference type="InterPro" id="IPR002347">
    <property type="entry name" value="SDR_fam"/>
</dbReference>
<protein>
    <submittedName>
        <fullName evidence="2">Short-chain dehydrogenase</fullName>
    </submittedName>
</protein>
<sequence length="265" mass="27390">MMAIPAEQPMVAIITGGSGGIGSAIARVLARKSATVVLTARQAERLEEAAETIRKATSGLVCAIPSNATSQDTIDQLVEGVVERFGRIDLLVNCAASTSSVAGDVAELDVQALLGDLDTKVCGYLRYIRAVAPVMKRQGAGRIVNIGGLTGRGSDTLSGMRNVAVSHMTKVLSDALGPDGITVNAIHPGIVQTPHLEELLAEIAEEEGGTVAEAEADFISRIPIRRVTDAEEIGEVIAFLASPGAASITGEAIAIDGGYSRGVYL</sequence>
<dbReference type="PANTHER" id="PTHR42879:SF6">
    <property type="entry name" value="NADPH-DEPENDENT REDUCTASE BACG"/>
    <property type="match status" value="1"/>
</dbReference>
<dbReference type="PANTHER" id="PTHR42879">
    <property type="entry name" value="3-OXOACYL-(ACYL-CARRIER-PROTEIN) REDUCTASE"/>
    <property type="match status" value="1"/>
</dbReference>
<dbReference type="Pfam" id="PF13561">
    <property type="entry name" value="adh_short_C2"/>
    <property type="match status" value="1"/>
</dbReference>
<dbReference type="Proteomes" id="UP000218272">
    <property type="component" value="Chromosome SCLO_1"/>
</dbReference>
<dbReference type="KEGG" id="sclo:SCLO_1013930"/>
<keyword evidence="3" id="KW-1185">Reference proteome</keyword>
<comment type="similarity">
    <text evidence="1">Belongs to the short-chain dehydrogenases/reductases (SDR) family.</text>
</comment>
<reference evidence="2 3" key="1">
    <citation type="submission" date="2016-10" db="EMBL/GenBank/DDBJ databases">
        <title>Complete Genome Sequence of the Nonylphenol-Degrading Bacterium Sphingobium cloacae JCM 10874T.</title>
        <authorList>
            <person name="Ootsuka M."/>
            <person name="Nishizawa T."/>
            <person name="Ohta H."/>
        </authorList>
    </citation>
    <scope>NUCLEOTIDE SEQUENCE [LARGE SCALE GENOMIC DNA]</scope>
    <source>
        <strain evidence="2 3">JCM 10874</strain>
    </source>
</reference>
<dbReference type="PRINTS" id="PR00081">
    <property type="entry name" value="GDHRDH"/>
</dbReference>
<dbReference type="InterPro" id="IPR036291">
    <property type="entry name" value="NAD(P)-bd_dom_sf"/>
</dbReference>
<dbReference type="SUPFAM" id="SSF51735">
    <property type="entry name" value="NAD(P)-binding Rossmann-fold domains"/>
    <property type="match status" value="1"/>
</dbReference>
<dbReference type="EMBL" id="AP017655">
    <property type="protein sequence ID" value="BAV64433.1"/>
    <property type="molecule type" value="Genomic_DNA"/>
</dbReference>
<gene>
    <name evidence="2" type="ORF">SCLO_1013930</name>
</gene>